<feature type="domain" description="Vacuolar protein sorting-associated protein 13 VPS13 adaptor binding" evidence="2">
    <location>
        <begin position="65"/>
        <end position="539"/>
    </location>
</feature>
<protein>
    <submittedName>
        <fullName evidence="4">GD10493</fullName>
    </submittedName>
</protein>
<evidence type="ECO:0000259" key="3">
    <source>
        <dbReference type="Pfam" id="PF25037"/>
    </source>
</evidence>
<dbReference type="AlphaFoldDB" id="B4QEP3"/>
<evidence type="ECO:0000313" key="4">
    <source>
        <dbReference type="EMBL" id="EDX06039.1"/>
    </source>
</evidence>
<dbReference type="GO" id="GO:0006623">
    <property type="term" value="P:protein targeting to vacuole"/>
    <property type="evidence" value="ECO:0007669"/>
    <property type="project" value="TreeGrafter"/>
</dbReference>
<name>B4QEP3_DROSI</name>
<evidence type="ECO:0000256" key="1">
    <source>
        <dbReference type="ARBA" id="ARBA00006545"/>
    </source>
</evidence>
<keyword evidence="5" id="KW-1185">Reference proteome</keyword>
<dbReference type="PANTHER" id="PTHR16166:SF93">
    <property type="entry name" value="INTERMEMBRANE LIPID TRANSFER PROTEIN VPS13"/>
    <property type="match status" value="1"/>
</dbReference>
<evidence type="ECO:0000313" key="5">
    <source>
        <dbReference type="Proteomes" id="UP000000304"/>
    </source>
</evidence>
<evidence type="ECO:0000259" key="2">
    <source>
        <dbReference type="Pfam" id="PF25036"/>
    </source>
</evidence>
<organism evidence="4 5">
    <name type="scientific">Drosophila simulans</name>
    <name type="common">Fruit fly</name>
    <dbReference type="NCBI Taxonomy" id="7240"/>
    <lineage>
        <taxon>Eukaryota</taxon>
        <taxon>Metazoa</taxon>
        <taxon>Ecdysozoa</taxon>
        <taxon>Arthropoda</taxon>
        <taxon>Hexapoda</taxon>
        <taxon>Insecta</taxon>
        <taxon>Pterygota</taxon>
        <taxon>Neoptera</taxon>
        <taxon>Endopterygota</taxon>
        <taxon>Diptera</taxon>
        <taxon>Brachycera</taxon>
        <taxon>Muscomorpha</taxon>
        <taxon>Ephydroidea</taxon>
        <taxon>Drosophilidae</taxon>
        <taxon>Drosophila</taxon>
        <taxon>Sophophora</taxon>
    </lineage>
</organism>
<dbReference type="Pfam" id="PF25036">
    <property type="entry name" value="VPS13_VAB"/>
    <property type="match status" value="1"/>
</dbReference>
<dbReference type="InterPro" id="IPR056748">
    <property type="entry name" value="VPS13-like_C"/>
</dbReference>
<dbReference type="Pfam" id="PF25037">
    <property type="entry name" value="VPS13_C"/>
    <property type="match status" value="1"/>
</dbReference>
<proteinExistence type="inferred from homology"/>
<reference evidence="4 5" key="1">
    <citation type="journal article" date="2007" name="Nature">
        <title>Evolution of genes and genomes on the Drosophila phylogeny.</title>
        <authorList>
            <consortium name="Drosophila 12 Genomes Consortium"/>
            <person name="Clark A.G."/>
            <person name="Eisen M.B."/>
            <person name="Smith D.R."/>
            <person name="Bergman C.M."/>
            <person name="Oliver B."/>
            <person name="Markow T.A."/>
            <person name="Kaufman T.C."/>
            <person name="Kellis M."/>
            <person name="Gelbart W."/>
            <person name="Iyer V.N."/>
            <person name="Pollard D.A."/>
            <person name="Sackton T.B."/>
            <person name="Larracuente A.M."/>
            <person name="Singh N.D."/>
            <person name="Abad J.P."/>
            <person name="Abt D.N."/>
            <person name="Adryan B."/>
            <person name="Aguade M."/>
            <person name="Akashi H."/>
            <person name="Anderson W.W."/>
            <person name="Aquadro C.F."/>
            <person name="Ardell D.H."/>
            <person name="Arguello R."/>
            <person name="Artieri C.G."/>
            <person name="Barbash D.A."/>
            <person name="Barker D."/>
            <person name="Barsanti P."/>
            <person name="Batterham P."/>
            <person name="Batzoglou S."/>
            <person name="Begun D."/>
            <person name="Bhutkar A."/>
            <person name="Blanco E."/>
            <person name="Bosak S.A."/>
            <person name="Bradley R.K."/>
            <person name="Brand A.D."/>
            <person name="Brent M.R."/>
            <person name="Brooks A.N."/>
            <person name="Brown R.H."/>
            <person name="Butlin R.K."/>
            <person name="Caggese C."/>
            <person name="Calvi B.R."/>
            <person name="Bernardo de Carvalho A."/>
            <person name="Caspi A."/>
            <person name="Castrezana S."/>
            <person name="Celniker S.E."/>
            <person name="Chang J.L."/>
            <person name="Chapple C."/>
            <person name="Chatterji S."/>
            <person name="Chinwalla A."/>
            <person name="Civetta A."/>
            <person name="Clifton S.W."/>
            <person name="Comeron J.M."/>
            <person name="Costello J.C."/>
            <person name="Coyne J.A."/>
            <person name="Daub J."/>
            <person name="David R.G."/>
            <person name="Delcher A.L."/>
            <person name="Delehaunty K."/>
            <person name="Do C.B."/>
            <person name="Ebling H."/>
            <person name="Edwards K."/>
            <person name="Eickbush T."/>
            <person name="Evans J.D."/>
            <person name="Filipski A."/>
            <person name="Findeiss S."/>
            <person name="Freyhult E."/>
            <person name="Fulton L."/>
            <person name="Fulton R."/>
            <person name="Garcia A.C."/>
            <person name="Gardiner A."/>
            <person name="Garfield D.A."/>
            <person name="Garvin B.E."/>
            <person name="Gibson G."/>
            <person name="Gilbert D."/>
            <person name="Gnerre S."/>
            <person name="Godfrey J."/>
            <person name="Good R."/>
            <person name="Gotea V."/>
            <person name="Gravely B."/>
            <person name="Greenberg A.J."/>
            <person name="Griffiths-Jones S."/>
            <person name="Gross S."/>
            <person name="Guigo R."/>
            <person name="Gustafson E.A."/>
            <person name="Haerty W."/>
            <person name="Hahn M.W."/>
            <person name="Halligan D.L."/>
            <person name="Halpern A.L."/>
            <person name="Halter G.M."/>
            <person name="Han M.V."/>
            <person name="Heger A."/>
            <person name="Hillier L."/>
            <person name="Hinrichs A.S."/>
            <person name="Holmes I."/>
            <person name="Hoskins R.A."/>
            <person name="Hubisz M.J."/>
            <person name="Hultmark D."/>
            <person name="Huntley M.A."/>
            <person name="Jaffe D.B."/>
            <person name="Jagadeeshan S."/>
            <person name="Jeck W.R."/>
            <person name="Johnson J."/>
            <person name="Jones C.D."/>
            <person name="Jordan W.C."/>
            <person name="Karpen G.H."/>
            <person name="Kataoka E."/>
            <person name="Keightley P.D."/>
            <person name="Kheradpour P."/>
            <person name="Kirkness E.F."/>
            <person name="Koerich L.B."/>
            <person name="Kristiansen K."/>
            <person name="Kudrna D."/>
            <person name="Kulathinal R.J."/>
            <person name="Kumar S."/>
            <person name="Kwok R."/>
            <person name="Lander E."/>
            <person name="Langley C.H."/>
            <person name="Lapoint R."/>
            <person name="Lazzaro B.P."/>
            <person name="Lee S.J."/>
            <person name="Levesque L."/>
            <person name="Li R."/>
            <person name="Lin C.F."/>
            <person name="Lin M.F."/>
            <person name="Lindblad-Toh K."/>
            <person name="Llopart A."/>
            <person name="Long M."/>
            <person name="Low L."/>
            <person name="Lozovsky E."/>
            <person name="Lu J."/>
            <person name="Luo M."/>
            <person name="Machado C.A."/>
            <person name="Makalowski W."/>
            <person name="Marzo M."/>
            <person name="Matsuda M."/>
            <person name="Matzkin L."/>
            <person name="McAllister B."/>
            <person name="McBride C.S."/>
            <person name="McKernan B."/>
            <person name="McKernan K."/>
            <person name="Mendez-Lago M."/>
            <person name="Minx P."/>
            <person name="Mollenhauer M.U."/>
            <person name="Montooth K."/>
            <person name="Mount S.M."/>
            <person name="Mu X."/>
            <person name="Myers E."/>
            <person name="Negre B."/>
            <person name="Newfeld S."/>
            <person name="Nielsen R."/>
            <person name="Noor M.A."/>
            <person name="O'Grady P."/>
            <person name="Pachter L."/>
            <person name="Papaceit M."/>
            <person name="Parisi M.J."/>
            <person name="Parisi M."/>
            <person name="Parts L."/>
            <person name="Pedersen J.S."/>
            <person name="Pesole G."/>
            <person name="Phillippy A.M."/>
            <person name="Ponting C.P."/>
            <person name="Pop M."/>
            <person name="Porcelli D."/>
            <person name="Powell J.R."/>
            <person name="Prohaska S."/>
            <person name="Pruitt K."/>
            <person name="Puig M."/>
            <person name="Quesneville H."/>
            <person name="Ram K.R."/>
            <person name="Rand D."/>
            <person name="Rasmussen M.D."/>
            <person name="Reed L.K."/>
            <person name="Reenan R."/>
            <person name="Reily A."/>
            <person name="Remington K.A."/>
            <person name="Rieger T.T."/>
            <person name="Ritchie M.G."/>
            <person name="Robin C."/>
            <person name="Rogers Y.H."/>
            <person name="Rohde C."/>
            <person name="Rozas J."/>
            <person name="Rubenfield M.J."/>
            <person name="Ruiz A."/>
            <person name="Russo S."/>
            <person name="Salzberg S.L."/>
            <person name="Sanchez-Gracia A."/>
            <person name="Saranga D.J."/>
            <person name="Sato H."/>
            <person name="Schaeffer S.W."/>
            <person name="Schatz M.C."/>
            <person name="Schlenke T."/>
            <person name="Schwartz R."/>
            <person name="Segarra C."/>
            <person name="Singh R.S."/>
            <person name="Sirot L."/>
            <person name="Sirota M."/>
            <person name="Sisneros N.B."/>
            <person name="Smith C.D."/>
            <person name="Smith T.F."/>
            <person name="Spieth J."/>
            <person name="Stage D.E."/>
            <person name="Stark A."/>
            <person name="Stephan W."/>
            <person name="Strausberg R.L."/>
            <person name="Strempel S."/>
            <person name="Sturgill D."/>
            <person name="Sutton G."/>
            <person name="Sutton G.G."/>
            <person name="Tao W."/>
            <person name="Teichmann S."/>
            <person name="Tobari Y.N."/>
            <person name="Tomimura Y."/>
            <person name="Tsolas J.M."/>
            <person name="Valente V.L."/>
            <person name="Venter E."/>
            <person name="Venter J.C."/>
            <person name="Vicario S."/>
            <person name="Vieira F.G."/>
            <person name="Vilella A.J."/>
            <person name="Villasante A."/>
            <person name="Walenz B."/>
            <person name="Wang J."/>
            <person name="Wasserman M."/>
            <person name="Watts T."/>
            <person name="Wilson D."/>
            <person name="Wilson R.K."/>
            <person name="Wing R.A."/>
            <person name="Wolfner M.F."/>
            <person name="Wong A."/>
            <person name="Wong G.K."/>
            <person name="Wu C.I."/>
            <person name="Wu G."/>
            <person name="Yamamoto D."/>
            <person name="Yang H.P."/>
            <person name="Yang S.P."/>
            <person name="Yorke J.A."/>
            <person name="Yoshida K."/>
            <person name="Zdobnov E."/>
            <person name="Zhang P."/>
            <person name="Zhang Y."/>
            <person name="Zimin A.V."/>
            <person name="Baldwin J."/>
            <person name="Abdouelleil A."/>
            <person name="Abdulkadir J."/>
            <person name="Abebe A."/>
            <person name="Abera B."/>
            <person name="Abreu J."/>
            <person name="Acer S.C."/>
            <person name="Aftuck L."/>
            <person name="Alexander A."/>
            <person name="An P."/>
            <person name="Anderson E."/>
            <person name="Anderson S."/>
            <person name="Arachi H."/>
            <person name="Azer M."/>
            <person name="Bachantsang P."/>
            <person name="Barry A."/>
            <person name="Bayul T."/>
            <person name="Berlin A."/>
            <person name="Bessette D."/>
            <person name="Bloom T."/>
            <person name="Blye J."/>
            <person name="Boguslavskiy L."/>
            <person name="Bonnet C."/>
            <person name="Boukhgalter B."/>
            <person name="Bourzgui I."/>
            <person name="Brown A."/>
            <person name="Cahill P."/>
            <person name="Channer S."/>
            <person name="Cheshatsang Y."/>
            <person name="Chuda L."/>
            <person name="Citroen M."/>
            <person name="Collymore A."/>
            <person name="Cooke P."/>
            <person name="Costello M."/>
            <person name="D'Aco K."/>
            <person name="Daza R."/>
            <person name="De Haan G."/>
            <person name="DeGray S."/>
            <person name="DeMaso C."/>
            <person name="Dhargay N."/>
            <person name="Dooley K."/>
            <person name="Dooley E."/>
            <person name="Doricent M."/>
            <person name="Dorje P."/>
            <person name="Dorjee K."/>
            <person name="Dupes A."/>
            <person name="Elong R."/>
            <person name="Falk J."/>
            <person name="Farina A."/>
            <person name="Faro S."/>
            <person name="Ferguson D."/>
            <person name="Fisher S."/>
            <person name="Foley C.D."/>
            <person name="Franke A."/>
            <person name="Friedrich D."/>
            <person name="Gadbois L."/>
            <person name="Gearin G."/>
            <person name="Gearin C.R."/>
            <person name="Giannoukos G."/>
            <person name="Goode T."/>
            <person name="Graham J."/>
            <person name="Grandbois E."/>
            <person name="Grewal S."/>
            <person name="Gyaltsen K."/>
            <person name="Hafez N."/>
            <person name="Hagos B."/>
            <person name="Hall J."/>
            <person name="Henson C."/>
            <person name="Hollinger A."/>
            <person name="Honan T."/>
            <person name="Huard M.D."/>
            <person name="Hughes L."/>
            <person name="Hurhula B."/>
            <person name="Husby M.E."/>
            <person name="Kamat A."/>
            <person name="Kanga B."/>
            <person name="Kashin S."/>
            <person name="Khazanovich D."/>
            <person name="Kisner P."/>
            <person name="Lance K."/>
            <person name="Lara M."/>
            <person name="Lee W."/>
            <person name="Lennon N."/>
            <person name="Letendre F."/>
            <person name="LeVine R."/>
            <person name="Lipovsky A."/>
            <person name="Liu X."/>
            <person name="Liu J."/>
            <person name="Liu S."/>
            <person name="Lokyitsang T."/>
            <person name="Lokyitsang Y."/>
            <person name="Lubonja R."/>
            <person name="Lui A."/>
            <person name="MacDonald P."/>
            <person name="Magnisalis V."/>
            <person name="Maru K."/>
            <person name="Matthews C."/>
            <person name="McCusker W."/>
            <person name="McDonough S."/>
            <person name="Mehta T."/>
            <person name="Meldrim J."/>
            <person name="Meneus L."/>
            <person name="Mihai O."/>
            <person name="Mihalev A."/>
            <person name="Mihova T."/>
            <person name="Mittelman R."/>
            <person name="Mlenga V."/>
            <person name="Montmayeur A."/>
            <person name="Mulrain L."/>
            <person name="Navidi A."/>
            <person name="Naylor J."/>
            <person name="Negash T."/>
            <person name="Nguyen T."/>
            <person name="Nguyen N."/>
            <person name="Nicol R."/>
            <person name="Norbu C."/>
            <person name="Norbu N."/>
            <person name="Novod N."/>
            <person name="O'Neill B."/>
            <person name="Osman S."/>
            <person name="Markiewicz E."/>
            <person name="Oyono O.L."/>
            <person name="Patti C."/>
            <person name="Phunkhang P."/>
            <person name="Pierre F."/>
            <person name="Priest M."/>
            <person name="Raghuraman S."/>
            <person name="Rege F."/>
            <person name="Reyes R."/>
            <person name="Rise C."/>
            <person name="Rogov P."/>
            <person name="Ross K."/>
            <person name="Ryan E."/>
            <person name="Settipalli S."/>
            <person name="Shea T."/>
            <person name="Sherpa N."/>
            <person name="Shi L."/>
            <person name="Shih D."/>
            <person name="Sparrow T."/>
            <person name="Spaulding J."/>
            <person name="Stalker J."/>
            <person name="Stange-Thomann N."/>
            <person name="Stavropoulos S."/>
            <person name="Stone C."/>
            <person name="Strader C."/>
            <person name="Tesfaye S."/>
            <person name="Thomson T."/>
            <person name="Thoulutsang Y."/>
            <person name="Thoulutsang D."/>
            <person name="Topham K."/>
            <person name="Topping I."/>
            <person name="Tsamla T."/>
            <person name="Vassiliev H."/>
            <person name="Vo A."/>
            <person name="Wangchuk T."/>
            <person name="Wangdi T."/>
            <person name="Weiand M."/>
            <person name="Wilkinson J."/>
            <person name="Wilson A."/>
            <person name="Yadav S."/>
            <person name="Young G."/>
            <person name="Yu Q."/>
            <person name="Zembek L."/>
            <person name="Zhong D."/>
            <person name="Zimmer A."/>
            <person name="Zwirko Z."/>
            <person name="Jaffe D.B."/>
            <person name="Alvarez P."/>
            <person name="Brockman W."/>
            <person name="Butler J."/>
            <person name="Chin C."/>
            <person name="Gnerre S."/>
            <person name="Grabherr M."/>
            <person name="Kleber M."/>
            <person name="Mauceli E."/>
            <person name="MacCallum I."/>
        </authorList>
    </citation>
    <scope>NUCLEOTIDE SEQUENCE [LARGE SCALE GENOMIC DNA]</scope>
    <source>
        <strain evidence="5">white501</strain>
    </source>
</reference>
<comment type="similarity">
    <text evidence="1">Belongs to the VPS13 family.</text>
</comment>
<dbReference type="InterPro" id="IPR009543">
    <property type="entry name" value="VPS13_VAB"/>
</dbReference>
<dbReference type="InterPro" id="IPR026847">
    <property type="entry name" value="VPS13"/>
</dbReference>
<feature type="domain" description="Intermembrane lipid transfer protein VPS13-like C-terminal" evidence="3">
    <location>
        <begin position="811"/>
        <end position="922"/>
    </location>
</feature>
<dbReference type="GO" id="GO:0045053">
    <property type="term" value="P:protein retention in Golgi apparatus"/>
    <property type="evidence" value="ECO:0007669"/>
    <property type="project" value="TreeGrafter"/>
</dbReference>
<dbReference type="PhylomeDB" id="B4QEP3"/>
<dbReference type="PANTHER" id="PTHR16166">
    <property type="entry name" value="VACUOLAR PROTEIN SORTING-ASSOCIATED PROTEIN VPS13"/>
    <property type="match status" value="1"/>
</dbReference>
<gene>
    <name evidence="4" type="primary">Dsim\GD10493</name>
    <name evidence="4" type="ORF">Dsim_GD10493</name>
</gene>
<dbReference type="EMBL" id="CM000362">
    <property type="protein sequence ID" value="EDX06039.1"/>
    <property type="molecule type" value="Genomic_DNA"/>
</dbReference>
<dbReference type="OrthoDB" id="428159at2759"/>
<dbReference type="STRING" id="7240.B4QEP3"/>
<sequence length="964" mass="108492">MMNPMSCTLSITRNLSYTWYRDVPELNLSGRLKSIEVHNHFTTGLNIYRRNPAPTAQCFEDIFVGRVRPGEVFHVPLHAIYAESKDLFFSMRGYRRSVQGISWASNPSDLNYSHQLHCDPTNTFEPLIMNARRSKSEVYFENTNKYTLLSAFYTIHLRPPLYLRNSLPINIQVSVAGCSVRKEDGLDAQSSQRFVDRGYSKEDFLDYGEKPVNSGDVLHLPTVRLASKGKESKSFLVVRLVQYLEKDWSCATEIWDYNDDVITWTFSSYDSEMKVDMDLYVKTENRHGSLMLTLFSPFWMINKTGMMLTYKSETTSVEVLYHPPEYSGPILFTFRDKLFFDKKKASIRIDNGQWSEKIPLDVAGSVGEVVCFANNQKYPVGVHNHLTQNSLTKQITFIPFYIVCNKCHFDIELQEQSRPADPWLHLEPNEMVPLWPRNENKNNLVVRVDGKITPAFDFTEVICTLLKLEDSKYGGINVDVQTTEGGVYITFTDYKPADAPGLLINHTGKQIVYYEKGTKNEHILNAKSTIMYAWDDPTGPKMLVFGTNKEETDLKRDGIGEVIFSMAGSDTKALPGFLGSLVQGVGVTLTDVNDVVFRLAFFEREYQFFSQQQLINEITSHYTGQALKQLYVLVLGLDVLGNPYGLVVGLKKGVEDLFYEPFQGAIQGPGEFAEGLVLGVKSLFGHTVGGAAGAVSKITGAMGKGLAALTFDEDYQKKRRQGIQNKPKNFHEGLARSSKGLVMGFVDGVSGVVTKPVIGARDNGVEGFFKGLGKGAIGLVARPTAGVVDFASGSFEAVKRAADASEDVKRMRPPRFQHYDFVLRPYCLMEATGNKIMKETDKGKFATTDNFIHCEEIIQKSEYLVVTNYRVMYVQRNEMFGVWTSLWSYLWNEISSVTAMARGVQFTVKTDGKKVLGLFSSKESPRKLVLVGDERKRDALVNIIESQRSDPNPLRATIAYPAHN</sequence>
<dbReference type="Proteomes" id="UP000000304">
    <property type="component" value="Chromosome 2R"/>
</dbReference>
<accession>B4QEP3</accession>
<dbReference type="HOGENOM" id="CLU_307011_0_0_1"/>